<dbReference type="OrthoDB" id="5117987at2"/>
<evidence type="ECO:0000313" key="1">
    <source>
        <dbReference type="EMBL" id="OOZ39918.1"/>
    </source>
</evidence>
<dbReference type="Proteomes" id="UP000191110">
    <property type="component" value="Unassembled WGS sequence"/>
</dbReference>
<protein>
    <submittedName>
        <fullName evidence="1">Uncharacterized protein</fullName>
    </submittedName>
</protein>
<accession>A0A1T2L492</accession>
<dbReference type="SUPFAM" id="SSF54909">
    <property type="entry name" value="Dimeric alpha+beta barrel"/>
    <property type="match status" value="1"/>
</dbReference>
<dbReference type="Gene3D" id="3.30.70.1060">
    <property type="entry name" value="Dimeric alpha+beta barrel"/>
    <property type="match status" value="1"/>
</dbReference>
<dbReference type="AlphaFoldDB" id="A0A1T2L492"/>
<sequence length="107" mass="11462">MPQYVITYLGGDQPATPEEGKQHFAKYMEWLNSLGVAAISPANPLKETSVVAPDGSVTRGSLTTMSGFTIIQTDSMASALSIAKRCPFLEVNGSLEVSELVEMPINQ</sequence>
<evidence type="ECO:0000313" key="2">
    <source>
        <dbReference type="Proteomes" id="UP000191110"/>
    </source>
</evidence>
<dbReference type="RefSeq" id="WP_078483870.1">
    <property type="nucleotide sequence ID" value="NZ_MPRL01000038.1"/>
</dbReference>
<dbReference type="InterPro" id="IPR011008">
    <property type="entry name" value="Dimeric_a/b-barrel"/>
</dbReference>
<dbReference type="EMBL" id="MPRL01000038">
    <property type="protein sequence ID" value="OOZ39918.1"/>
    <property type="molecule type" value="Genomic_DNA"/>
</dbReference>
<comment type="caution">
    <text evidence="1">The sequence shown here is derived from an EMBL/GenBank/DDBJ whole genome shotgun (WGS) entry which is preliminary data.</text>
</comment>
<reference evidence="1 2" key="1">
    <citation type="submission" date="2016-11" db="EMBL/GenBank/DDBJ databases">
        <title>Mixed transmission modes and dynamic genome evolution in an obligate animal-bacterial symbiosis.</title>
        <authorList>
            <person name="Russell S.L."/>
            <person name="Corbett-Detig R.B."/>
            <person name="Cavanaugh C.M."/>
        </authorList>
    </citation>
    <scope>NUCLEOTIDE SEQUENCE [LARGE SCALE GENOMIC DNA]</scope>
    <source>
        <strain evidence="1">Sveles-Q1</strain>
    </source>
</reference>
<organism evidence="1 2">
    <name type="scientific">Solemya pervernicosa gill symbiont</name>
    <dbReference type="NCBI Taxonomy" id="642797"/>
    <lineage>
        <taxon>Bacteria</taxon>
        <taxon>Pseudomonadati</taxon>
        <taxon>Pseudomonadota</taxon>
        <taxon>Gammaproteobacteria</taxon>
        <taxon>sulfur-oxidizing symbionts</taxon>
    </lineage>
</organism>
<keyword evidence="2" id="KW-1185">Reference proteome</keyword>
<name>A0A1T2L492_9GAMM</name>
<proteinExistence type="predicted"/>
<gene>
    <name evidence="1" type="ORF">BOW53_09630</name>
</gene>